<dbReference type="OrthoDB" id="1666796at2759"/>
<keyword evidence="1 2" id="KW-0812">Transmembrane</keyword>
<name>A0A8X6FES5_TRICU</name>
<keyword evidence="1" id="KW-0472">Membrane</keyword>
<protein>
    <submittedName>
        <fullName evidence="2">Transmembrane 9 superfamily member</fullName>
    </submittedName>
</protein>
<reference evidence="2" key="1">
    <citation type="submission" date="2020-07" db="EMBL/GenBank/DDBJ databases">
        <title>Multicomponent nature underlies the extraordinary mechanical properties of spider dragline silk.</title>
        <authorList>
            <person name="Kono N."/>
            <person name="Nakamura H."/>
            <person name="Mori M."/>
            <person name="Yoshida Y."/>
            <person name="Ohtoshi R."/>
            <person name="Malay A.D."/>
            <person name="Moran D.A.P."/>
            <person name="Tomita M."/>
            <person name="Numata K."/>
            <person name="Arakawa K."/>
        </authorList>
    </citation>
    <scope>NUCLEOTIDE SEQUENCE</scope>
</reference>
<dbReference type="AlphaFoldDB" id="A0A8X6FES5"/>
<gene>
    <name evidence="2" type="primary">TM9SF2</name>
    <name evidence="2" type="ORF">TNCT_573541</name>
</gene>
<proteinExistence type="predicted"/>
<evidence type="ECO:0000313" key="3">
    <source>
        <dbReference type="Proteomes" id="UP000887116"/>
    </source>
</evidence>
<accession>A0A8X6FES5</accession>
<feature type="transmembrane region" description="Helical" evidence="1">
    <location>
        <begin position="7"/>
        <end position="25"/>
    </location>
</feature>
<keyword evidence="3" id="KW-1185">Reference proteome</keyword>
<evidence type="ECO:0000256" key="1">
    <source>
        <dbReference type="SAM" id="Phobius"/>
    </source>
</evidence>
<evidence type="ECO:0000313" key="2">
    <source>
        <dbReference type="EMBL" id="GFQ76934.1"/>
    </source>
</evidence>
<keyword evidence="1" id="KW-1133">Transmembrane helix</keyword>
<dbReference type="Proteomes" id="UP000887116">
    <property type="component" value="Unassembled WGS sequence"/>
</dbReference>
<sequence length="68" mass="7987">MTSYNSKYLFILTIYFHLSVIWSFYLPGLAPVNYCEEGKATSTCQSRVMLYVNRLNSEESVIPYEYNQ</sequence>
<organism evidence="2 3">
    <name type="scientific">Trichonephila clavata</name>
    <name type="common">Joro spider</name>
    <name type="synonym">Nephila clavata</name>
    <dbReference type="NCBI Taxonomy" id="2740835"/>
    <lineage>
        <taxon>Eukaryota</taxon>
        <taxon>Metazoa</taxon>
        <taxon>Ecdysozoa</taxon>
        <taxon>Arthropoda</taxon>
        <taxon>Chelicerata</taxon>
        <taxon>Arachnida</taxon>
        <taxon>Araneae</taxon>
        <taxon>Araneomorphae</taxon>
        <taxon>Entelegynae</taxon>
        <taxon>Araneoidea</taxon>
        <taxon>Nephilidae</taxon>
        <taxon>Trichonephila</taxon>
    </lineage>
</organism>
<dbReference type="EMBL" id="BMAO01031675">
    <property type="protein sequence ID" value="GFQ76934.1"/>
    <property type="molecule type" value="Genomic_DNA"/>
</dbReference>
<comment type="caution">
    <text evidence="2">The sequence shown here is derived from an EMBL/GenBank/DDBJ whole genome shotgun (WGS) entry which is preliminary data.</text>
</comment>